<evidence type="ECO:0000313" key="15">
    <source>
        <dbReference type="EMBL" id="RKQ72091.1"/>
    </source>
</evidence>
<evidence type="ECO:0000256" key="12">
    <source>
        <dbReference type="RuleBase" id="RU003357"/>
    </source>
</evidence>
<dbReference type="SUPFAM" id="SSF56935">
    <property type="entry name" value="Porins"/>
    <property type="match status" value="1"/>
</dbReference>
<evidence type="ECO:0000259" key="13">
    <source>
        <dbReference type="Pfam" id="PF00593"/>
    </source>
</evidence>
<dbReference type="InterPro" id="IPR039426">
    <property type="entry name" value="TonB-dep_rcpt-like"/>
</dbReference>
<keyword evidence="3 11" id="KW-1134">Transmembrane beta strand</keyword>
<comment type="subcellular location">
    <subcellularLocation>
        <location evidence="1 11">Cell outer membrane</location>
        <topology evidence="1 11">Multi-pass membrane protein</topology>
    </subcellularLocation>
</comment>
<keyword evidence="10 11" id="KW-0998">Cell outer membrane</keyword>
<evidence type="ECO:0000256" key="5">
    <source>
        <dbReference type="ARBA" id="ARBA00022692"/>
    </source>
</evidence>
<evidence type="ECO:0000256" key="8">
    <source>
        <dbReference type="ARBA" id="ARBA00023077"/>
    </source>
</evidence>
<evidence type="ECO:0000256" key="6">
    <source>
        <dbReference type="ARBA" id="ARBA00023004"/>
    </source>
</evidence>
<organism evidence="15 16">
    <name type="scientific">Litorimonas taeanensis</name>
    <dbReference type="NCBI Taxonomy" id="568099"/>
    <lineage>
        <taxon>Bacteria</taxon>
        <taxon>Pseudomonadati</taxon>
        <taxon>Pseudomonadota</taxon>
        <taxon>Alphaproteobacteria</taxon>
        <taxon>Maricaulales</taxon>
        <taxon>Robiginitomaculaceae</taxon>
    </lineage>
</organism>
<evidence type="ECO:0000256" key="10">
    <source>
        <dbReference type="ARBA" id="ARBA00023237"/>
    </source>
</evidence>
<evidence type="ECO:0000256" key="4">
    <source>
        <dbReference type="ARBA" id="ARBA00022496"/>
    </source>
</evidence>
<feature type="domain" description="TonB-dependent receptor plug" evidence="14">
    <location>
        <begin position="33"/>
        <end position="143"/>
    </location>
</feature>
<keyword evidence="9 11" id="KW-0472">Membrane</keyword>
<keyword evidence="6" id="KW-0408">Iron</keyword>
<keyword evidence="7" id="KW-0406">Ion transport</keyword>
<keyword evidence="8 12" id="KW-0798">TonB box</keyword>
<name>A0A420WM17_9PROT</name>
<dbReference type="FunCoup" id="A0A420WM17">
    <property type="interactions" value="45"/>
</dbReference>
<gene>
    <name evidence="15" type="ORF">DES40_1428</name>
</gene>
<dbReference type="PROSITE" id="PS52016">
    <property type="entry name" value="TONB_DEPENDENT_REC_3"/>
    <property type="match status" value="1"/>
</dbReference>
<evidence type="ECO:0000256" key="9">
    <source>
        <dbReference type="ARBA" id="ARBA00023136"/>
    </source>
</evidence>
<evidence type="ECO:0000256" key="3">
    <source>
        <dbReference type="ARBA" id="ARBA00022452"/>
    </source>
</evidence>
<keyword evidence="5 11" id="KW-0812">Transmembrane</keyword>
<reference evidence="15 16" key="1">
    <citation type="submission" date="2018-10" db="EMBL/GenBank/DDBJ databases">
        <title>Genomic Encyclopedia of Type Strains, Phase IV (KMG-IV): sequencing the most valuable type-strain genomes for metagenomic binning, comparative biology and taxonomic classification.</title>
        <authorList>
            <person name="Goeker M."/>
        </authorList>
    </citation>
    <scope>NUCLEOTIDE SEQUENCE [LARGE SCALE GENOMIC DNA]</scope>
    <source>
        <strain evidence="15 16">DSM 22008</strain>
    </source>
</reference>
<dbReference type="AlphaFoldDB" id="A0A420WM17"/>
<keyword evidence="2 11" id="KW-0813">Transport</keyword>
<dbReference type="InParanoid" id="A0A420WM17"/>
<dbReference type="GO" id="GO:0009279">
    <property type="term" value="C:cell outer membrane"/>
    <property type="evidence" value="ECO:0007669"/>
    <property type="project" value="UniProtKB-SubCell"/>
</dbReference>
<dbReference type="Pfam" id="PF00593">
    <property type="entry name" value="TonB_dep_Rec_b-barrel"/>
    <property type="match status" value="1"/>
</dbReference>
<evidence type="ECO:0000256" key="1">
    <source>
        <dbReference type="ARBA" id="ARBA00004571"/>
    </source>
</evidence>
<dbReference type="Proteomes" id="UP000282211">
    <property type="component" value="Unassembled WGS sequence"/>
</dbReference>
<dbReference type="GO" id="GO:0006826">
    <property type="term" value="P:iron ion transport"/>
    <property type="evidence" value="ECO:0007669"/>
    <property type="project" value="UniProtKB-KW"/>
</dbReference>
<dbReference type="EMBL" id="RBII01000001">
    <property type="protein sequence ID" value="RKQ72091.1"/>
    <property type="molecule type" value="Genomic_DNA"/>
</dbReference>
<dbReference type="InterPro" id="IPR036942">
    <property type="entry name" value="Beta-barrel_TonB_sf"/>
</dbReference>
<comment type="caution">
    <text evidence="15">The sequence shown here is derived from an EMBL/GenBank/DDBJ whole genome shotgun (WGS) entry which is preliminary data.</text>
</comment>
<keyword evidence="16" id="KW-1185">Reference proteome</keyword>
<dbReference type="Gene3D" id="2.40.170.20">
    <property type="entry name" value="TonB-dependent receptor, beta-barrel domain"/>
    <property type="match status" value="1"/>
</dbReference>
<dbReference type="PANTHER" id="PTHR32552:SF81">
    <property type="entry name" value="TONB-DEPENDENT OUTER MEMBRANE RECEPTOR"/>
    <property type="match status" value="1"/>
</dbReference>
<evidence type="ECO:0000256" key="7">
    <source>
        <dbReference type="ARBA" id="ARBA00023065"/>
    </source>
</evidence>
<protein>
    <submittedName>
        <fullName evidence="15">Iron complex outermembrane receptor protein</fullName>
    </submittedName>
</protein>
<feature type="domain" description="TonB-dependent receptor-like beta-barrel" evidence="13">
    <location>
        <begin position="255"/>
        <end position="701"/>
    </location>
</feature>
<accession>A0A420WM17</accession>
<dbReference type="Pfam" id="PF07715">
    <property type="entry name" value="Plug"/>
    <property type="match status" value="1"/>
</dbReference>
<keyword evidence="4" id="KW-0410">Iron transport</keyword>
<dbReference type="InterPro" id="IPR012910">
    <property type="entry name" value="Plug_dom"/>
</dbReference>
<evidence type="ECO:0000259" key="14">
    <source>
        <dbReference type="Pfam" id="PF07715"/>
    </source>
</evidence>
<sequence length="735" mass="79688">MASTLAYAQTGELRTGDSLDEIITTAQRRVENQQSVPIALTVLDDNFILDNEIQTLEDLNGSIPNFYATRSVSYGAAPLSIRGIGGANGGGNFYNDEPVGVYIDGVYVARLSVSTSDLADIESIQVLRGPQGTLYGRNSTAGAILITTKESQIQHEGSLRLSATDLGDFSVQGAMTGALSDHITGRLALAYSDREGFGTNTVDDTTPGGSQSFTARGRVSFEPQDNLQVHIIAEHQNRESNPVLIAVTDVGLTGTASPFIQRSDLNEILQSNRFATNDDNYSHSTTNSLTVNGSYDLGALNITTISGYRDWSLNGKQDSDSTALQLFTNSGDIKSEQFSQEIRVASNLDAPLKWTIGAYYLHETTAVNFDIQNFQGLFGLGTDAAFSGQQDTDAYAVFADATYAFDDRLSLTMGGRYSYEHKDFTNDLIISTLTDGTLPLTFMGGATLPAGSIFSNPPQFQDNESFSDFSPRIVLDFQLNPNTLFYSSYSQGFKSGGFNSFGLASAFESENIESYEAGFKTEFAENRLRLNASAFAYDYSNLQIRLPVPTGGVDIQNIGTAKIHGLELETHAKLMRGLMLSANISWLDTEIKNGLISAVSSSVGPFPIGAPLPITTEDTAGNPLTRSPNFSGYFNIRYEKPMGHLKAGMSATLKHQSGVHFLETNQNSPTFSNEAWEEIDIRASLAARNDNWELALFGKNIFNNRHITAVTALGGFPNASVNEPVKWGVEALIKY</sequence>
<dbReference type="PANTHER" id="PTHR32552">
    <property type="entry name" value="FERRICHROME IRON RECEPTOR-RELATED"/>
    <property type="match status" value="1"/>
</dbReference>
<evidence type="ECO:0000256" key="2">
    <source>
        <dbReference type="ARBA" id="ARBA00022448"/>
    </source>
</evidence>
<comment type="similarity">
    <text evidence="11 12">Belongs to the TonB-dependent receptor family.</text>
</comment>
<dbReference type="InterPro" id="IPR000531">
    <property type="entry name" value="Beta-barrel_TonB"/>
</dbReference>
<proteinExistence type="inferred from homology"/>
<evidence type="ECO:0000256" key="11">
    <source>
        <dbReference type="PROSITE-ProRule" id="PRU01360"/>
    </source>
</evidence>
<evidence type="ECO:0000313" key="16">
    <source>
        <dbReference type="Proteomes" id="UP000282211"/>
    </source>
</evidence>
<keyword evidence="15" id="KW-0675">Receptor</keyword>